<dbReference type="NCBIfam" id="TIGR04408">
    <property type="entry name" value="LptG_lptG"/>
    <property type="match status" value="1"/>
</dbReference>
<comment type="function">
    <text evidence="1">Part of the ABC transporter complex LptBFG involved in the translocation of lipopolysaccharide (LPS) from the inner membrane to the outer membrane.</text>
</comment>
<dbReference type="PANTHER" id="PTHR33529:SF2">
    <property type="entry name" value="LIPOPOLYSACCHARIDE EXPORT SYSTEM PERMEASE PROTEIN LPTG"/>
    <property type="match status" value="1"/>
</dbReference>
<evidence type="ECO:0000256" key="7">
    <source>
        <dbReference type="ARBA" id="ARBA00023136"/>
    </source>
</evidence>
<comment type="subcellular location">
    <subcellularLocation>
        <location evidence="2">Cell membrane</location>
        <topology evidence="2">Multi-pass membrane protein</topology>
    </subcellularLocation>
</comment>
<evidence type="ECO:0000256" key="9">
    <source>
        <dbReference type="SAM" id="Phobius"/>
    </source>
</evidence>
<dbReference type="AlphaFoldDB" id="A0A1H2W6N0"/>
<evidence type="ECO:0000256" key="4">
    <source>
        <dbReference type="ARBA" id="ARBA00022475"/>
    </source>
</evidence>
<feature type="transmembrane region" description="Helical" evidence="9">
    <location>
        <begin position="64"/>
        <end position="82"/>
    </location>
</feature>
<sequence>MIILERYLARAVIGGTLLTLGILLPLLGFFILADEIDAVGVDGYGLADALVFMALSLPRYAYQVFPIATLIGALIGLGALASRSELVAMRAAGFSVARIIRAGLLGGVLLAGLAVFVGEVVAPVAEQRGLELRRQALSGDVTQQTPYGFWAIDDRAYVNIREIASPTRLRDIFIYQVDADAGSLVATHAAGARYSEAGWVLEDIARSRVSAAGVEVERMERAEWNSMLDPGLLKVVVVAPQMLPVWGLYKYIRFMTLNKQDAGPYEVAFWGKVLHPVLTLSMIFVAIPIILGSARTTGLGPRIFVGVLVGILYYLVSRTFAFVALLFGLDPLVAAIMPPLLFITGALFLLRRVG</sequence>
<dbReference type="GO" id="GO:0043190">
    <property type="term" value="C:ATP-binding cassette (ABC) transporter complex"/>
    <property type="evidence" value="ECO:0007669"/>
    <property type="project" value="InterPro"/>
</dbReference>
<comment type="subunit">
    <text evidence="8">Component of the lipopolysaccharide transport and assembly complex. The LptBFG transporter is composed of two ATP-binding proteins (LptB) and two transmembrane proteins (LptF and LptG).</text>
</comment>
<evidence type="ECO:0000256" key="1">
    <source>
        <dbReference type="ARBA" id="ARBA00002265"/>
    </source>
</evidence>
<dbReference type="Proteomes" id="UP000198816">
    <property type="component" value="Unassembled WGS sequence"/>
</dbReference>
<keyword evidence="4" id="KW-1003">Cell membrane</keyword>
<feature type="transmembrane region" description="Helical" evidence="9">
    <location>
        <begin position="332"/>
        <end position="350"/>
    </location>
</feature>
<keyword evidence="5 9" id="KW-0812">Transmembrane</keyword>
<accession>A0A1H2W6N0</accession>
<dbReference type="OrthoDB" id="9776227at2"/>
<protein>
    <submittedName>
        <fullName evidence="10">Lipopolysaccharide export system permease protein</fullName>
    </submittedName>
</protein>
<dbReference type="RefSeq" id="WP_093031047.1">
    <property type="nucleotide sequence ID" value="NZ_FNNZ01000008.1"/>
</dbReference>
<evidence type="ECO:0000256" key="2">
    <source>
        <dbReference type="ARBA" id="ARBA00004651"/>
    </source>
</evidence>
<dbReference type="GO" id="GO:0055085">
    <property type="term" value="P:transmembrane transport"/>
    <property type="evidence" value="ECO:0007669"/>
    <property type="project" value="InterPro"/>
</dbReference>
<dbReference type="InterPro" id="IPR005495">
    <property type="entry name" value="LptG/LptF_permease"/>
</dbReference>
<name>A0A1H2W6N0_THIRO</name>
<feature type="transmembrane region" description="Helical" evidence="9">
    <location>
        <begin position="269"/>
        <end position="291"/>
    </location>
</feature>
<gene>
    <name evidence="10" type="ORF">SAMN05421783_10870</name>
</gene>
<dbReference type="GO" id="GO:0015920">
    <property type="term" value="P:lipopolysaccharide transport"/>
    <property type="evidence" value="ECO:0007669"/>
    <property type="project" value="TreeGrafter"/>
</dbReference>
<feature type="transmembrane region" description="Helical" evidence="9">
    <location>
        <begin position="303"/>
        <end position="326"/>
    </location>
</feature>
<comment type="similarity">
    <text evidence="3">Belongs to the LptF/LptG family.</text>
</comment>
<dbReference type="EMBL" id="FNNZ01000008">
    <property type="protein sequence ID" value="SDW76313.1"/>
    <property type="molecule type" value="Genomic_DNA"/>
</dbReference>
<feature type="transmembrane region" description="Helical" evidence="9">
    <location>
        <begin position="102"/>
        <end position="125"/>
    </location>
</feature>
<keyword evidence="7 9" id="KW-0472">Membrane</keyword>
<dbReference type="Pfam" id="PF03739">
    <property type="entry name" value="LptF_LptG"/>
    <property type="match status" value="1"/>
</dbReference>
<dbReference type="STRING" id="1058.SAMN05421783_10870"/>
<proteinExistence type="inferred from homology"/>
<evidence type="ECO:0000256" key="3">
    <source>
        <dbReference type="ARBA" id="ARBA00007725"/>
    </source>
</evidence>
<evidence type="ECO:0000256" key="5">
    <source>
        <dbReference type="ARBA" id="ARBA00022692"/>
    </source>
</evidence>
<reference evidence="11" key="1">
    <citation type="submission" date="2016-10" db="EMBL/GenBank/DDBJ databases">
        <authorList>
            <person name="Varghese N."/>
            <person name="Submissions S."/>
        </authorList>
    </citation>
    <scope>NUCLEOTIDE SEQUENCE [LARGE SCALE GENOMIC DNA]</scope>
    <source>
        <strain evidence="11">DSM 217</strain>
    </source>
</reference>
<organism evidence="10 11">
    <name type="scientific">Thiocapsa roseopersicina</name>
    <dbReference type="NCBI Taxonomy" id="1058"/>
    <lineage>
        <taxon>Bacteria</taxon>
        <taxon>Pseudomonadati</taxon>
        <taxon>Pseudomonadota</taxon>
        <taxon>Gammaproteobacteria</taxon>
        <taxon>Chromatiales</taxon>
        <taxon>Chromatiaceae</taxon>
        <taxon>Thiocapsa</taxon>
    </lineage>
</organism>
<dbReference type="InterPro" id="IPR030923">
    <property type="entry name" value="LptG"/>
</dbReference>
<evidence type="ECO:0000313" key="11">
    <source>
        <dbReference type="Proteomes" id="UP000198816"/>
    </source>
</evidence>
<keyword evidence="6 9" id="KW-1133">Transmembrane helix</keyword>
<evidence type="ECO:0000256" key="8">
    <source>
        <dbReference type="ARBA" id="ARBA00026081"/>
    </source>
</evidence>
<feature type="transmembrane region" description="Helical" evidence="9">
    <location>
        <begin position="7"/>
        <end position="32"/>
    </location>
</feature>
<evidence type="ECO:0000313" key="10">
    <source>
        <dbReference type="EMBL" id="SDW76313.1"/>
    </source>
</evidence>
<keyword evidence="11" id="KW-1185">Reference proteome</keyword>
<evidence type="ECO:0000256" key="6">
    <source>
        <dbReference type="ARBA" id="ARBA00022989"/>
    </source>
</evidence>
<dbReference type="PANTHER" id="PTHR33529">
    <property type="entry name" value="SLR0882 PROTEIN-RELATED"/>
    <property type="match status" value="1"/>
</dbReference>